<accession>A0A0D0BKC5</accession>
<keyword evidence="2" id="KW-1185">Reference proteome</keyword>
<dbReference type="InParanoid" id="A0A0D0BKC5"/>
<gene>
    <name evidence="1" type="ORF">CY34DRAFT_803548</name>
</gene>
<dbReference type="AlphaFoldDB" id="A0A0D0BKC5"/>
<protein>
    <submittedName>
        <fullName evidence="1">Uncharacterized protein</fullName>
    </submittedName>
</protein>
<proteinExistence type="predicted"/>
<name>A0A0D0BKC5_9AGAM</name>
<reference evidence="1 2" key="1">
    <citation type="submission" date="2014-04" db="EMBL/GenBank/DDBJ databases">
        <authorList>
            <consortium name="DOE Joint Genome Institute"/>
            <person name="Kuo A."/>
            <person name="Ruytinx J."/>
            <person name="Rineau F."/>
            <person name="Colpaert J."/>
            <person name="Kohler A."/>
            <person name="Nagy L.G."/>
            <person name="Floudas D."/>
            <person name="Copeland A."/>
            <person name="Barry K.W."/>
            <person name="Cichocki N."/>
            <person name="Veneault-Fourrey C."/>
            <person name="LaButti K."/>
            <person name="Lindquist E.A."/>
            <person name="Lipzen A."/>
            <person name="Lundell T."/>
            <person name="Morin E."/>
            <person name="Murat C."/>
            <person name="Sun H."/>
            <person name="Tunlid A."/>
            <person name="Henrissat B."/>
            <person name="Grigoriev I.V."/>
            <person name="Hibbett D.S."/>
            <person name="Martin F."/>
            <person name="Nordberg H.P."/>
            <person name="Cantor M.N."/>
            <person name="Hua S.X."/>
        </authorList>
    </citation>
    <scope>NUCLEOTIDE SEQUENCE [LARGE SCALE GENOMIC DNA]</scope>
    <source>
        <strain evidence="1 2">UH-Slu-Lm8-n1</strain>
    </source>
</reference>
<sequence length="71" mass="7855">MSIDQLLKAHQALHTCYELDQTHESHQRIAINGAASGKVLSILPVGDLAAYHYSIHGRRRYTRSAGVARLS</sequence>
<evidence type="ECO:0000313" key="2">
    <source>
        <dbReference type="Proteomes" id="UP000054485"/>
    </source>
</evidence>
<organism evidence="1 2">
    <name type="scientific">Suillus luteus UH-Slu-Lm8-n1</name>
    <dbReference type="NCBI Taxonomy" id="930992"/>
    <lineage>
        <taxon>Eukaryota</taxon>
        <taxon>Fungi</taxon>
        <taxon>Dikarya</taxon>
        <taxon>Basidiomycota</taxon>
        <taxon>Agaricomycotina</taxon>
        <taxon>Agaricomycetes</taxon>
        <taxon>Agaricomycetidae</taxon>
        <taxon>Boletales</taxon>
        <taxon>Suillineae</taxon>
        <taxon>Suillaceae</taxon>
        <taxon>Suillus</taxon>
    </lineage>
</organism>
<evidence type="ECO:0000313" key="1">
    <source>
        <dbReference type="EMBL" id="KIK43708.1"/>
    </source>
</evidence>
<dbReference type="HOGENOM" id="CLU_2747197_0_0_1"/>
<dbReference type="EMBL" id="KN835206">
    <property type="protein sequence ID" value="KIK43708.1"/>
    <property type="molecule type" value="Genomic_DNA"/>
</dbReference>
<reference evidence="2" key="2">
    <citation type="submission" date="2015-01" db="EMBL/GenBank/DDBJ databases">
        <title>Evolutionary Origins and Diversification of the Mycorrhizal Mutualists.</title>
        <authorList>
            <consortium name="DOE Joint Genome Institute"/>
            <consortium name="Mycorrhizal Genomics Consortium"/>
            <person name="Kohler A."/>
            <person name="Kuo A."/>
            <person name="Nagy L.G."/>
            <person name="Floudas D."/>
            <person name="Copeland A."/>
            <person name="Barry K.W."/>
            <person name="Cichocki N."/>
            <person name="Veneault-Fourrey C."/>
            <person name="LaButti K."/>
            <person name="Lindquist E.A."/>
            <person name="Lipzen A."/>
            <person name="Lundell T."/>
            <person name="Morin E."/>
            <person name="Murat C."/>
            <person name="Riley R."/>
            <person name="Ohm R."/>
            <person name="Sun H."/>
            <person name="Tunlid A."/>
            <person name="Henrissat B."/>
            <person name="Grigoriev I.V."/>
            <person name="Hibbett D.S."/>
            <person name="Martin F."/>
        </authorList>
    </citation>
    <scope>NUCLEOTIDE SEQUENCE [LARGE SCALE GENOMIC DNA]</scope>
    <source>
        <strain evidence="2">UH-Slu-Lm8-n1</strain>
    </source>
</reference>
<feature type="non-terminal residue" evidence="1">
    <location>
        <position position="1"/>
    </location>
</feature>
<dbReference type="Proteomes" id="UP000054485">
    <property type="component" value="Unassembled WGS sequence"/>
</dbReference>